<proteinExistence type="predicted"/>
<dbReference type="Proteomes" id="UP000233100">
    <property type="component" value="Chromosome 14"/>
</dbReference>
<dbReference type="Gene3D" id="1.10.10.60">
    <property type="entry name" value="Homeodomain-like"/>
    <property type="match status" value="2"/>
</dbReference>
<dbReference type="InterPro" id="IPR007889">
    <property type="entry name" value="HTH_Psq"/>
</dbReference>
<dbReference type="AlphaFoldDB" id="A0A7N9D8X5"/>
<dbReference type="InterPro" id="IPR006600">
    <property type="entry name" value="HTH_CenpB_DNA-bd_dom"/>
</dbReference>
<dbReference type="Ensembl" id="ENSMFAT00000085873.1">
    <property type="protein sequence ID" value="ENSMFAP00000061433.1"/>
    <property type="gene ID" value="ENSMFAG00000049105.1"/>
</dbReference>
<dbReference type="SMART" id="SM00674">
    <property type="entry name" value="CENPB"/>
    <property type="match status" value="1"/>
</dbReference>
<name>A0A7N9D8X5_MACFA</name>
<dbReference type="Pfam" id="PF04218">
    <property type="entry name" value="CENP-B_N"/>
    <property type="match status" value="1"/>
</dbReference>
<sequence>MSKISEDTPVNISDKKKRKHLCLSIAQKVKLLEKLDSGVSVKHLTEEYGVGMTTIYDLKKQKDKLLKFYAESDEQILLKNRKTLHKAKNEDLDRVLKEWIRQRLSEHMPLNGVLIMKQAKIYHNELKIEGNCEYSTGWLQKFKKRHGIKFLKICGNKASAGREAAEKFTGKFSNDDEQDGNLEGFYMSSEKKIMSDLLTYTKNIHPETVSKLEEEDIKDVFNSNNEVPVVHSLSNGEVTKMVLNQGDHDSNDNEDDVNTAEKVPIDDMVKMCDGLIKGLEQHAFITEQEIMSVYKIKERLLRQKASLMRQMTLKETFKKAIQRNASSSLQNPLLGPSTASDASSHLKIKYSVQ</sequence>
<dbReference type="OrthoDB" id="125347at2759"/>
<reference evidence="5" key="2">
    <citation type="submission" date="2025-08" db="UniProtKB">
        <authorList>
            <consortium name="Ensembl"/>
        </authorList>
    </citation>
    <scope>IDENTIFICATION</scope>
</reference>
<dbReference type="InterPro" id="IPR050863">
    <property type="entry name" value="CenT-Element_Derived"/>
</dbReference>
<dbReference type="PANTHER" id="PTHR19303">
    <property type="entry name" value="TRANSPOSON"/>
    <property type="match status" value="1"/>
</dbReference>
<reference evidence="5 6" key="1">
    <citation type="submission" date="2013-03" db="EMBL/GenBank/DDBJ databases">
        <authorList>
            <person name="Warren W."/>
            <person name="Wilson R.K."/>
        </authorList>
    </citation>
    <scope>NUCLEOTIDE SEQUENCE</scope>
</reference>
<keyword evidence="1" id="KW-0238">DNA-binding</keyword>
<dbReference type="RefSeq" id="XP_015290972.1">
    <property type="nucleotide sequence ID" value="XM_015435486.3"/>
</dbReference>
<dbReference type="SMR" id="A0A7N9D8X5"/>
<dbReference type="RefSeq" id="XP_015290971.1">
    <property type="nucleotide sequence ID" value="XM_015435485.3"/>
</dbReference>
<dbReference type="PROSITE" id="PS51253">
    <property type="entry name" value="HTH_CENPB"/>
    <property type="match status" value="1"/>
</dbReference>
<reference evidence="5" key="3">
    <citation type="submission" date="2025-09" db="UniProtKB">
        <authorList>
            <consortium name="Ensembl"/>
        </authorList>
    </citation>
    <scope>IDENTIFICATION</scope>
</reference>
<evidence type="ECO:0000256" key="2">
    <source>
        <dbReference type="ARBA" id="ARBA00023242"/>
    </source>
</evidence>
<evidence type="ECO:0000259" key="4">
    <source>
        <dbReference type="PROSITE" id="PS51253"/>
    </source>
</evidence>
<feature type="domain" description="HTH CENPB-type" evidence="4">
    <location>
        <begin position="80"/>
        <end position="152"/>
    </location>
</feature>
<feature type="compositionally biased region" description="Polar residues" evidence="3">
    <location>
        <begin position="328"/>
        <end position="343"/>
    </location>
</feature>
<organism evidence="5 6">
    <name type="scientific">Macaca fascicularis</name>
    <name type="common">Crab-eating macaque</name>
    <name type="synonym">Cynomolgus monkey</name>
    <dbReference type="NCBI Taxonomy" id="9541"/>
    <lineage>
        <taxon>Eukaryota</taxon>
        <taxon>Metazoa</taxon>
        <taxon>Chordata</taxon>
        <taxon>Craniata</taxon>
        <taxon>Vertebrata</taxon>
        <taxon>Euteleostomi</taxon>
        <taxon>Mammalia</taxon>
        <taxon>Eutheria</taxon>
        <taxon>Euarchontoglires</taxon>
        <taxon>Primates</taxon>
        <taxon>Haplorrhini</taxon>
        <taxon>Catarrhini</taxon>
        <taxon>Cercopithecidae</taxon>
        <taxon>Cercopithecinae</taxon>
        <taxon>Macaca</taxon>
    </lineage>
</organism>
<dbReference type="GO" id="GO:0005634">
    <property type="term" value="C:nucleus"/>
    <property type="evidence" value="ECO:0007669"/>
    <property type="project" value="TreeGrafter"/>
</dbReference>
<keyword evidence="2" id="KW-0539">Nucleus</keyword>
<keyword evidence="6" id="KW-1185">Reference proteome</keyword>
<dbReference type="GeneID" id="107127393"/>
<evidence type="ECO:0000313" key="6">
    <source>
        <dbReference type="Proteomes" id="UP000233100"/>
    </source>
</evidence>
<dbReference type="GO" id="GO:0003677">
    <property type="term" value="F:DNA binding"/>
    <property type="evidence" value="ECO:0007669"/>
    <property type="project" value="UniProtKB-KW"/>
</dbReference>
<accession>A0A7N9D8X5</accession>
<dbReference type="SUPFAM" id="SSF46689">
    <property type="entry name" value="Homeodomain-like"/>
    <property type="match status" value="2"/>
</dbReference>
<dbReference type="InterPro" id="IPR009057">
    <property type="entry name" value="Homeodomain-like_sf"/>
</dbReference>
<evidence type="ECO:0000256" key="3">
    <source>
        <dbReference type="SAM" id="MobiDB-lite"/>
    </source>
</evidence>
<evidence type="ECO:0000256" key="1">
    <source>
        <dbReference type="ARBA" id="ARBA00023125"/>
    </source>
</evidence>
<dbReference type="PANTHER" id="PTHR19303:SF16">
    <property type="entry name" value="JERKY PROTEIN HOMOLOG-LIKE"/>
    <property type="match status" value="1"/>
</dbReference>
<dbReference type="KEGG" id="mcf:107127393"/>
<feature type="region of interest" description="Disordered" evidence="3">
    <location>
        <begin position="328"/>
        <end position="353"/>
    </location>
</feature>
<protein>
    <recommendedName>
        <fullName evidence="4">HTH CENPB-type domain-containing protein</fullName>
    </recommendedName>
</protein>
<evidence type="ECO:0000313" key="5">
    <source>
        <dbReference type="Ensembl" id="ENSMFAP00000061433.1"/>
    </source>
</evidence>
<dbReference type="GeneTree" id="ENSGT00940000166824"/>
<dbReference type="Pfam" id="PF03221">
    <property type="entry name" value="HTH_Tnp_Tc5"/>
    <property type="match status" value="1"/>
</dbReference>